<comment type="caution">
    <text evidence="1">The sequence shown here is derived from an EMBL/GenBank/DDBJ whole genome shotgun (WGS) entry which is preliminary data.</text>
</comment>
<evidence type="ECO:0000313" key="1">
    <source>
        <dbReference type="EMBL" id="KAG8490392.1"/>
    </source>
</evidence>
<protein>
    <submittedName>
        <fullName evidence="1">Uncharacterized protein</fullName>
    </submittedName>
</protein>
<proteinExistence type="predicted"/>
<keyword evidence="2" id="KW-1185">Reference proteome</keyword>
<dbReference type="EMBL" id="JAHUZN010000006">
    <property type="protein sequence ID" value="KAG8490392.1"/>
    <property type="molecule type" value="Genomic_DNA"/>
</dbReference>
<dbReference type="AlphaFoldDB" id="A0A8J5Z1E1"/>
<sequence>MSSDLPSFVSPTSSILEPDPHPWRYHLQLNYL</sequence>
<dbReference type="Proteomes" id="UP000701853">
    <property type="component" value="Chromosome 6"/>
</dbReference>
<accession>A0A8J5Z1E1</accession>
<name>A0A8J5Z1E1_9ROSI</name>
<reference evidence="1 2" key="1">
    <citation type="journal article" date="2021" name="bioRxiv">
        <title>The Gossypium anomalum genome as a resource for cotton improvement and evolutionary analysis of hybrid incompatibility.</title>
        <authorList>
            <person name="Grover C.E."/>
            <person name="Yuan D."/>
            <person name="Arick M.A."/>
            <person name="Miller E.R."/>
            <person name="Hu G."/>
            <person name="Peterson D.G."/>
            <person name="Wendel J.F."/>
            <person name="Udall J.A."/>
        </authorList>
    </citation>
    <scope>NUCLEOTIDE SEQUENCE [LARGE SCALE GENOMIC DNA]</scope>
    <source>
        <strain evidence="1">JFW-Udall</strain>
        <tissue evidence="1">Leaf</tissue>
    </source>
</reference>
<evidence type="ECO:0000313" key="2">
    <source>
        <dbReference type="Proteomes" id="UP000701853"/>
    </source>
</evidence>
<organism evidence="1 2">
    <name type="scientific">Gossypium anomalum</name>
    <dbReference type="NCBI Taxonomy" id="47600"/>
    <lineage>
        <taxon>Eukaryota</taxon>
        <taxon>Viridiplantae</taxon>
        <taxon>Streptophyta</taxon>
        <taxon>Embryophyta</taxon>
        <taxon>Tracheophyta</taxon>
        <taxon>Spermatophyta</taxon>
        <taxon>Magnoliopsida</taxon>
        <taxon>eudicotyledons</taxon>
        <taxon>Gunneridae</taxon>
        <taxon>Pentapetalae</taxon>
        <taxon>rosids</taxon>
        <taxon>malvids</taxon>
        <taxon>Malvales</taxon>
        <taxon>Malvaceae</taxon>
        <taxon>Malvoideae</taxon>
        <taxon>Gossypium</taxon>
    </lineage>
</organism>
<gene>
    <name evidence="1" type="ORF">CXB51_016133</name>
</gene>